<evidence type="ECO:0000313" key="7">
    <source>
        <dbReference type="Proteomes" id="UP000238153"/>
    </source>
</evidence>
<proteinExistence type="predicted"/>
<feature type="domain" description="N-acetyltransferase" evidence="1">
    <location>
        <begin position="3"/>
        <end position="168"/>
    </location>
</feature>
<dbReference type="InterPro" id="IPR016181">
    <property type="entry name" value="Acyl_CoA_acyltransferase"/>
</dbReference>
<dbReference type="Gene3D" id="3.40.630.30">
    <property type="match status" value="1"/>
</dbReference>
<dbReference type="GO" id="GO:0016747">
    <property type="term" value="F:acyltransferase activity, transferring groups other than amino-acyl groups"/>
    <property type="evidence" value="ECO:0007669"/>
    <property type="project" value="InterPro"/>
</dbReference>
<reference evidence="4 7" key="1">
    <citation type="submission" date="2017-11" db="EMBL/GenBank/DDBJ databases">
        <authorList>
            <person name="Founou R.C."/>
            <person name="Founou L."/>
            <person name="Allam M."/>
            <person name="Ismail A."/>
            <person name="Essack S.Y."/>
        </authorList>
    </citation>
    <scope>NUCLEOTIDE SEQUENCE [LARGE SCALE GENOMIC DNA]</scope>
    <source>
        <strain evidence="4 7">G811N2B1</strain>
    </source>
</reference>
<dbReference type="EMBL" id="JAVSOO010000012">
    <property type="protein sequence ID" value="MDT4286589.1"/>
    <property type="molecule type" value="Genomic_DNA"/>
</dbReference>
<evidence type="ECO:0000313" key="4">
    <source>
        <dbReference type="EMBL" id="PPJ77404.1"/>
    </source>
</evidence>
<evidence type="ECO:0000313" key="9">
    <source>
        <dbReference type="Proteomes" id="UP001269271"/>
    </source>
</evidence>
<evidence type="ECO:0000313" key="6">
    <source>
        <dbReference type="Proteomes" id="UP000053523"/>
    </source>
</evidence>
<dbReference type="EMBL" id="VJMP01000004">
    <property type="protein sequence ID" value="TRL77655.1"/>
    <property type="molecule type" value="Genomic_DNA"/>
</dbReference>
<dbReference type="PANTHER" id="PTHR43415">
    <property type="entry name" value="SPERMIDINE N(1)-ACETYLTRANSFERASE"/>
    <property type="match status" value="1"/>
</dbReference>
<dbReference type="AlphaFoldDB" id="A0A2A1KCL1"/>
<dbReference type="InterPro" id="IPR000182">
    <property type="entry name" value="GNAT_dom"/>
</dbReference>
<gene>
    <name evidence="3" type="ORF">AL503_013605</name>
    <name evidence="4" type="ORF">CV019_01670</name>
    <name evidence="5" type="ORF">FNL11_06170</name>
    <name evidence="2" type="ORF">RO950_06105</name>
</gene>
<keyword evidence="2" id="KW-0012">Acyltransferase</keyword>
<protein>
    <submittedName>
        <fullName evidence="2 3">N-acetyltransferase</fullName>
        <ecNumber evidence="2">2.3.1.-</ecNumber>
    </submittedName>
</protein>
<reference evidence="3 6" key="2">
    <citation type="submission" date="2017-12" db="EMBL/GenBank/DDBJ databases">
        <title>FDA dAtabase for Regulatory Grade micrObial Sequences (FDA-ARGOS): Supporting development and validation of Infectious Disease Dx tests.</title>
        <authorList>
            <person name="Hoffmann M."/>
            <person name="Allard M."/>
            <person name="Evans P."/>
            <person name="Brown E."/>
            <person name="Tallon L."/>
            <person name="Sadzewicz L."/>
            <person name="Sengamalay N."/>
            <person name="Ott S."/>
            <person name="Godinez A."/>
            <person name="Nagaraj S."/>
            <person name="Vavikolanu K."/>
            <person name="Aluvathingal J."/>
            <person name="Nadendla S."/>
            <person name="Sichtig H."/>
        </authorList>
    </citation>
    <scope>NUCLEOTIDE SEQUENCE [LARGE SCALE GENOMIC DNA]</scope>
    <source>
        <strain evidence="3 6">FDAARGOS_148</strain>
    </source>
</reference>
<dbReference type="Proteomes" id="UP001269271">
    <property type="component" value="Unassembled WGS sequence"/>
</dbReference>
<dbReference type="Pfam" id="PF13420">
    <property type="entry name" value="Acetyltransf_4"/>
    <property type="match status" value="1"/>
</dbReference>
<dbReference type="Proteomes" id="UP000238153">
    <property type="component" value="Unassembled WGS sequence"/>
</dbReference>
<dbReference type="PANTHER" id="PTHR43415:SF3">
    <property type="entry name" value="GNAT-FAMILY ACETYLTRANSFERASE"/>
    <property type="match status" value="1"/>
</dbReference>
<dbReference type="EC" id="2.3.1.-" evidence="2"/>
<evidence type="ECO:0000313" key="2">
    <source>
        <dbReference type="EMBL" id="MDT4286589.1"/>
    </source>
</evidence>
<dbReference type="GeneID" id="93781556"/>
<dbReference type="KEGG" id="shh:ShL2_02086"/>
<dbReference type="EMBL" id="PGWX01000136">
    <property type="protein sequence ID" value="PPJ77404.1"/>
    <property type="molecule type" value="Genomic_DNA"/>
</dbReference>
<organism evidence="3 6">
    <name type="scientific">Staphylococcus haemolyticus</name>
    <dbReference type="NCBI Taxonomy" id="1283"/>
    <lineage>
        <taxon>Bacteria</taxon>
        <taxon>Bacillati</taxon>
        <taxon>Bacillota</taxon>
        <taxon>Bacilli</taxon>
        <taxon>Bacillales</taxon>
        <taxon>Staphylococcaceae</taxon>
        <taxon>Staphylococcus</taxon>
    </lineage>
</organism>
<dbReference type="RefSeq" id="WP_011276497.1">
    <property type="nucleotide sequence ID" value="NZ_BKAY01000012.1"/>
</dbReference>
<evidence type="ECO:0000313" key="8">
    <source>
        <dbReference type="Proteomes" id="UP000316594"/>
    </source>
</evidence>
<dbReference type="CDD" id="cd04301">
    <property type="entry name" value="NAT_SF"/>
    <property type="match status" value="1"/>
</dbReference>
<comment type="caution">
    <text evidence="3">The sequence shown here is derived from an EMBL/GenBank/DDBJ whole genome shotgun (WGS) entry which is preliminary data.</text>
</comment>
<dbReference type="PROSITE" id="PS51186">
    <property type="entry name" value="GNAT"/>
    <property type="match status" value="1"/>
</dbReference>
<sequence length="168" mass="19306">MAHIIREISIKDVEDFIKLLSKIYDESEYTLYNPGEYTPSISSVSDRLERIITSPRNTVYVAEQDDQLVGYAFITTEDFERKRHEAVITIGVRQLYQKHGIGMALVNATEAWSINHDIRRIEASVVPENARAVELFKAAGFNIEGELKDKLYINGQYFNKYVMAKLLI</sequence>
<dbReference type="Proteomes" id="UP000053523">
    <property type="component" value="Unassembled WGS sequence"/>
</dbReference>
<keyword evidence="9" id="KW-1185">Reference proteome</keyword>
<dbReference type="Proteomes" id="UP000316594">
    <property type="component" value="Unassembled WGS sequence"/>
</dbReference>
<dbReference type="SUPFAM" id="SSF55729">
    <property type="entry name" value="Acyl-CoA N-acyltransferases (Nat)"/>
    <property type="match status" value="1"/>
</dbReference>
<accession>A0A2A1KCL1</accession>
<dbReference type="OMA" id="FGMGVKD"/>
<evidence type="ECO:0000259" key="1">
    <source>
        <dbReference type="PROSITE" id="PS51186"/>
    </source>
</evidence>
<dbReference type="STRING" id="1283.ShL2_02086"/>
<reference evidence="2 9" key="4">
    <citation type="submission" date="2023-08" db="EMBL/GenBank/DDBJ databases">
        <title>Genomic surveillance of Staphylococcus haemolyticus neonatal outbreak in southern France.</title>
        <authorList>
            <person name="Magnan C."/>
            <person name="Morsli M."/>
            <person name="Thiery B."/>
            <person name="Salipante F."/>
            <person name="Attar J."/>
            <person name="Massimo D.M."/>
            <person name="Ory J."/>
            <person name="Pantel A."/>
            <person name="Lavigne J.-P."/>
        </authorList>
    </citation>
    <scope>NUCLEOTIDE SEQUENCE [LARGE SCALE GENOMIC DNA]</scope>
    <source>
        <strain evidence="2 9">NSH026</strain>
    </source>
</reference>
<dbReference type="EMBL" id="LORN02000015">
    <property type="protein sequence ID" value="PNN21757.1"/>
    <property type="molecule type" value="Genomic_DNA"/>
</dbReference>
<reference evidence="5 8" key="3">
    <citation type="submission" date="2019-07" db="EMBL/GenBank/DDBJ databases">
        <title>Genome Sequencing and Assembly of Staphylococcus haemolyticus SDA2.</title>
        <authorList>
            <person name="Emmons C.B."/>
            <person name="Park C."/>
            <person name="Sevigny J.L."/>
            <person name="Andam C."/>
        </authorList>
    </citation>
    <scope>NUCLEOTIDE SEQUENCE [LARGE SCALE GENOMIC DNA]</scope>
    <source>
        <strain evidence="5 8">SDA2</strain>
    </source>
</reference>
<keyword evidence="3" id="KW-0808">Transferase</keyword>
<evidence type="ECO:0000313" key="3">
    <source>
        <dbReference type="EMBL" id="PNN21757.1"/>
    </source>
</evidence>
<name>A0A2A1KCL1_STAHA</name>
<evidence type="ECO:0000313" key="5">
    <source>
        <dbReference type="EMBL" id="TRL77655.1"/>
    </source>
</evidence>